<gene>
    <name evidence="2" type="ORF">TbrSNM41_22280</name>
</gene>
<dbReference type="PANTHER" id="PTHR12126:SF11">
    <property type="entry name" value="NADH DEHYDROGENASE [UBIQUINONE] 1 ALPHA SUBCOMPLEX SUBUNIT 9, MITOCHONDRIAL"/>
    <property type="match status" value="1"/>
</dbReference>
<dbReference type="EMBL" id="AP025594">
    <property type="protein sequence ID" value="BDG17494.1"/>
    <property type="molecule type" value="Genomic_DNA"/>
</dbReference>
<accession>A0ABN6NM07</accession>
<keyword evidence="3" id="KW-1185">Reference proteome</keyword>
<dbReference type="Proteomes" id="UP000831120">
    <property type="component" value="Plasmid pTbrSNM4-1b"/>
</dbReference>
<dbReference type="SUPFAM" id="SSF51735">
    <property type="entry name" value="NAD(P)-binding Rossmann-fold domains"/>
    <property type="match status" value="1"/>
</dbReference>
<protein>
    <submittedName>
        <fullName evidence="2">NADH(P)-binding protein</fullName>
    </submittedName>
</protein>
<reference evidence="2 3" key="1">
    <citation type="journal article" date="2022" name="Microbiol. Resour. Announc.">
        <title>Complete Genome Sequences of Thermus Strains Isolated from Senami Hot Spring in Japan.</title>
        <authorList>
            <person name="Miyazaki K."/>
        </authorList>
    </citation>
    <scope>NUCLEOTIDE SEQUENCE [LARGE SCALE GENOMIC DNA]</scope>
    <source>
        <strain evidence="2 3">SNM4-1</strain>
        <plasmid evidence="2 3">pTbrSNM4-1b</plasmid>
    </source>
</reference>
<evidence type="ECO:0000259" key="1">
    <source>
        <dbReference type="Pfam" id="PF01370"/>
    </source>
</evidence>
<dbReference type="Gene3D" id="3.40.50.720">
    <property type="entry name" value="NAD(P)-binding Rossmann-like Domain"/>
    <property type="match status" value="1"/>
</dbReference>
<name>A0ABN6NM07_THEBO</name>
<feature type="domain" description="NAD-dependent epimerase/dehydratase" evidence="1">
    <location>
        <begin position="3"/>
        <end position="191"/>
    </location>
</feature>
<dbReference type="InterPro" id="IPR001509">
    <property type="entry name" value="Epimerase_deHydtase"/>
</dbReference>
<proteinExistence type="predicted"/>
<sequence length="294" mass="32232">MRVFVVGGTGFVGRYLVRRLLEGGHTPIVLARSGHHLPQGAAFVEGDITREVPDLKGVEAAIYLAGIIRERGQSFQAVHVEGVKNLLTALREAGVERLLHMSALGARRGTGSRYYETKAEAEELVRRSGLKWTIFRPSLIFGPGDEFFGKILRGLVCAPLPFVPLIGDGRFPFRPVYVGDVAEAFARALEGNVLGTFDLVGPKEYTFRELLELVMATVGRKKPFLPIPLPLMDLLVPLLSPLPFAPITRDQYLMLKEGNTAPLPQALKDLLPTLTPLEEVLPSYLACSPNPTRA</sequence>
<geneLocation type="plasmid" evidence="2 3">
    <name>pTbrSNM4-1b</name>
</geneLocation>
<dbReference type="InterPro" id="IPR036291">
    <property type="entry name" value="NAD(P)-bd_dom_sf"/>
</dbReference>
<organism evidence="2 3">
    <name type="scientific">Thermus brockianus</name>
    <dbReference type="NCBI Taxonomy" id="56956"/>
    <lineage>
        <taxon>Bacteria</taxon>
        <taxon>Thermotogati</taxon>
        <taxon>Deinococcota</taxon>
        <taxon>Deinococci</taxon>
        <taxon>Thermales</taxon>
        <taxon>Thermaceae</taxon>
        <taxon>Thermus</taxon>
    </lineage>
</organism>
<dbReference type="InterPro" id="IPR051207">
    <property type="entry name" value="ComplexI_NDUFA9_subunit"/>
</dbReference>
<dbReference type="PANTHER" id="PTHR12126">
    <property type="entry name" value="NADH-UBIQUINONE OXIDOREDUCTASE 39 KDA SUBUNIT-RELATED"/>
    <property type="match status" value="1"/>
</dbReference>
<dbReference type="Pfam" id="PF01370">
    <property type="entry name" value="Epimerase"/>
    <property type="match status" value="1"/>
</dbReference>
<keyword evidence="2" id="KW-0614">Plasmid</keyword>
<dbReference type="RefSeq" id="WP_071678228.1">
    <property type="nucleotide sequence ID" value="NZ_AP025594.1"/>
</dbReference>
<dbReference type="CDD" id="cd05271">
    <property type="entry name" value="NDUFA9_like_SDR_a"/>
    <property type="match status" value="1"/>
</dbReference>
<evidence type="ECO:0000313" key="2">
    <source>
        <dbReference type="EMBL" id="BDG17494.1"/>
    </source>
</evidence>
<evidence type="ECO:0000313" key="3">
    <source>
        <dbReference type="Proteomes" id="UP000831120"/>
    </source>
</evidence>